<reference evidence="1" key="2">
    <citation type="submission" date="2023-05" db="EMBL/GenBank/DDBJ databases">
        <authorList>
            <consortium name="Lawrence Berkeley National Laboratory"/>
            <person name="Steindorff A."/>
            <person name="Hensen N."/>
            <person name="Bonometti L."/>
            <person name="Westerberg I."/>
            <person name="Brannstrom I.O."/>
            <person name="Guillou S."/>
            <person name="Cros-Aarteil S."/>
            <person name="Calhoun S."/>
            <person name="Haridas S."/>
            <person name="Kuo A."/>
            <person name="Mondo S."/>
            <person name="Pangilinan J."/>
            <person name="Riley R."/>
            <person name="Labutti K."/>
            <person name="Andreopoulos B."/>
            <person name="Lipzen A."/>
            <person name="Chen C."/>
            <person name="Yanf M."/>
            <person name="Daum C."/>
            <person name="Ng V."/>
            <person name="Clum A."/>
            <person name="Ohm R."/>
            <person name="Martin F."/>
            <person name="Silar P."/>
            <person name="Natvig D."/>
            <person name="Lalanne C."/>
            <person name="Gautier V."/>
            <person name="Ament-Velasquez S.L."/>
            <person name="Kruys A."/>
            <person name="Hutchinson M.I."/>
            <person name="Powell A.J."/>
            <person name="Barry K."/>
            <person name="Miller A.N."/>
            <person name="Grigoriev I.V."/>
            <person name="Debuchy R."/>
            <person name="Gladieux P."/>
            <person name="Thoren M.H."/>
            <person name="Johannesson H."/>
        </authorList>
    </citation>
    <scope>NUCLEOTIDE SEQUENCE</scope>
    <source>
        <strain evidence="1">CBS 508.74</strain>
    </source>
</reference>
<comment type="caution">
    <text evidence="1">The sequence shown here is derived from an EMBL/GenBank/DDBJ whole genome shotgun (WGS) entry which is preliminary data.</text>
</comment>
<dbReference type="Proteomes" id="UP001302812">
    <property type="component" value="Unassembled WGS sequence"/>
</dbReference>
<dbReference type="AlphaFoldDB" id="A0AAN6TLF3"/>
<proteinExistence type="predicted"/>
<protein>
    <submittedName>
        <fullName evidence="1">Uncharacterized protein</fullName>
    </submittedName>
</protein>
<sequence length="74" mass="8497">MADRENREYDDAEGSPDPALLYTKEYCIGWFTSPQKRFHAMGRHRQLIETQAEEALARSTKGWTSAQARPLPSK</sequence>
<reference evidence="1" key="1">
    <citation type="journal article" date="2023" name="Mol. Phylogenet. Evol.">
        <title>Genome-scale phylogeny and comparative genomics of the fungal order Sordariales.</title>
        <authorList>
            <person name="Hensen N."/>
            <person name="Bonometti L."/>
            <person name="Westerberg I."/>
            <person name="Brannstrom I.O."/>
            <person name="Guillou S."/>
            <person name="Cros-Aarteil S."/>
            <person name="Calhoun S."/>
            <person name="Haridas S."/>
            <person name="Kuo A."/>
            <person name="Mondo S."/>
            <person name="Pangilinan J."/>
            <person name="Riley R."/>
            <person name="LaButti K."/>
            <person name="Andreopoulos B."/>
            <person name="Lipzen A."/>
            <person name="Chen C."/>
            <person name="Yan M."/>
            <person name="Daum C."/>
            <person name="Ng V."/>
            <person name="Clum A."/>
            <person name="Steindorff A."/>
            <person name="Ohm R.A."/>
            <person name="Martin F."/>
            <person name="Silar P."/>
            <person name="Natvig D.O."/>
            <person name="Lalanne C."/>
            <person name="Gautier V."/>
            <person name="Ament-Velasquez S.L."/>
            <person name="Kruys A."/>
            <person name="Hutchinson M.I."/>
            <person name="Powell A.J."/>
            <person name="Barry K."/>
            <person name="Miller A.N."/>
            <person name="Grigoriev I.V."/>
            <person name="Debuchy R."/>
            <person name="Gladieux P."/>
            <person name="Hiltunen Thoren M."/>
            <person name="Johannesson H."/>
        </authorList>
    </citation>
    <scope>NUCLEOTIDE SEQUENCE</scope>
    <source>
        <strain evidence="1">CBS 508.74</strain>
    </source>
</reference>
<dbReference type="GeneID" id="89938494"/>
<accession>A0AAN6TLF3</accession>
<dbReference type="RefSeq" id="XP_064674178.1">
    <property type="nucleotide sequence ID" value="XM_064814369.1"/>
</dbReference>
<evidence type="ECO:0000313" key="2">
    <source>
        <dbReference type="Proteomes" id="UP001302812"/>
    </source>
</evidence>
<name>A0AAN6TLF3_9PEZI</name>
<gene>
    <name evidence="1" type="ORF">N656DRAFT_774921</name>
</gene>
<dbReference type="EMBL" id="MU853333">
    <property type="protein sequence ID" value="KAK4116608.1"/>
    <property type="molecule type" value="Genomic_DNA"/>
</dbReference>
<keyword evidence="2" id="KW-1185">Reference proteome</keyword>
<organism evidence="1 2">
    <name type="scientific">Canariomyces notabilis</name>
    <dbReference type="NCBI Taxonomy" id="2074819"/>
    <lineage>
        <taxon>Eukaryota</taxon>
        <taxon>Fungi</taxon>
        <taxon>Dikarya</taxon>
        <taxon>Ascomycota</taxon>
        <taxon>Pezizomycotina</taxon>
        <taxon>Sordariomycetes</taxon>
        <taxon>Sordariomycetidae</taxon>
        <taxon>Sordariales</taxon>
        <taxon>Chaetomiaceae</taxon>
        <taxon>Canariomyces</taxon>
    </lineage>
</organism>
<evidence type="ECO:0000313" key="1">
    <source>
        <dbReference type="EMBL" id="KAK4116608.1"/>
    </source>
</evidence>